<accession>A0AAE3Y1A4</accession>
<dbReference type="InterPro" id="IPR007325">
    <property type="entry name" value="KFase/CYL"/>
</dbReference>
<dbReference type="EMBL" id="JAVDQZ010000006">
    <property type="protein sequence ID" value="MDR6427994.1"/>
    <property type="molecule type" value="Genomic_DNA"/>
</dbReference>
<name>A0AAE3Y1A4_VARPD</name>
<dbReference type="SUPFAM" id="SSF102198">
    <property type="entry name" value="Putative cyclase"/>
    <property type="match status" value="1"/>
</dbReference>
<dbReference type="AlphaFoldDB" id="A0AAE3Y1A4"/>
<dbReference type="InterPro" id="IPR037175">
    <property type="entry name" value="KFase_sf"/>
</dbReference>
<organism evidence="1 2">
    <name type="scientific">Variovorax paradoxus</name>
    <dbReference type="NCBI Taxonomy" id="34073"/>
    <lineage>
        <taxon>Bacteria</taxon>
        <taxon>Pseudomonadati</taxon>
        <taxon>Pseudomonadota</taxon>
        <taxon>Betaproteobacteria</taxon>
        <taxon>Burkholderiales</taxon>
        <taxon>Comamonadaceae</taxon>
        <taxon>Variovorax</taxon>
    </lineage>
</organism>
<protein>
    <submittedName>
        <fullName evidence="1">Kynurenine formamidase</fullName>
    </submittedName>
</protein>
<dbReference type="Proteomes" id="UP001184828">
    <property type="component" value="Unassembled WGS sequence"/>
</dbReference>
<reference evidence="1" key="1">
    <citation type="submission" date="2023-07" db="EMBL/GenBank/DDBJ databases">
        <title>Sorghum-associated microbial communities from plants grown in Nebraska, USA.</title>
        <authorList>
            <person name="Schachtman D."/>
        </authorList>
    </citation>
    <scope>NUCLEOTIDE SEQUENCE</scope>
    <source>
        <strain evidence="1">DS2114</strain>
    </source>
</reference>
<gene>
    <name evidence="1" type="ORF">J2738_004149</name>
</gene>
<proteinExistence type="predicted"/>
<dbReference type="PANTHER" id="PTHR31118">
    <property type="entry name" value="CYCLASE-LIKE PROTEIN 2"/>
    <property type="match status" value="1"/>
</dbReference>
<evidence type="ECO:0000313" key="2">
    <source>
        <dbReference type="Proteomes" id="UP001184828"/>
    </source>
</evidence>
<dbReference type="RefSeq" id="WP_309928851.1">
    <property type="nucleotide sequence ID" value="NZ_JAVDQZ010000006.1"/>
</dbReference>
<dbReference type="GO" id="GO:0019441">
    <property type="term" value="P:L-tryptophan catabolic process to kynurenine"/>
    <property type="evidence" value="ECO:0007669"/>
    <property type="project" value="InterPro"/>
</dbReference>
<evidence type="ECO:0000313" key="1">
    <source>
        <dbReference type="EMBL" id="MDR6427994.1"/>
    </source>
</evidence>
<dbReference type="Gene3D" id="3.50.30.50">
    <property type="entry name" value="Putative cyclase"/>
    <property type="match status" value="1"/>
</dbReference>
<dbReference type="PANTHER" id="PTHR31118:SF12">
    <property type="entry name" value="CYCLASE-LIKE PROTEIN 2"/>
    <property type="match status" value="1"/>
</dbReference>
<dbReference type="GO" id="GO:0004061">
    <property type="term" value="F:arylformamidase activity"/>
    <property type="evidence" value="ECO:0007669"/>
    <property type="project" value="InterPro"/>
</dbReference>
<sequence>MSNLLSQFAKALTQGKIEVIDMSHTLKPSTCVIKLPPQYGQTEPFSMREISKFDERGPSWYWNNISCGEHTGTHFDAPVHWITGKDYPDGATDTISPSKFVAPACVIDLTTKVAADEDYLMTVDDVKEWEAAHGRIPAGAWVLIRTGWSPRAHTDGFLNDREDGGHWPGNHPDVPKFLAEERDVIGVGTEPVGTDAGQAFAFTLPFPCHHFMHGSNRFGLSSLANMHLLPPTGAMLITPPLKILNGSGSPCRVLALVER</sequence>
<comment type="caution">
    <text evidence="1">The sequence shown here is derived from an EMBL/GenBank/DDBJ whole genome shotgun (WGS) entry which is preliminary data.</text>
</comment>
<dbReference type="Pfam" id="PF04199">
    <property type="entry name" value="Cyclase"/>
    <property type="match status" value="1"/>
</dbReference>